<comment type="caution">
    <text evidence="9">The sequence shown here is derived from an EMBL/GenBank/DDBJ whole genome shotgun (WGS) entry which is preliminary data.</text>
</comment>
<dbReference type="PANTHER" id="PTHR47756">
    <property type="entry name" value="BLL6612 PROTEIN-RELATED"/>
    <property type="match status" value="1"/>
</dbReference>
<comment type="similarity">
    <text evidence="1">Belongs to the sigma-70 factor family. ECF subfamily.</text>
</comment>
<dbReference type="InterPro" id="IPR013325">
    <property type="entry name" value="RNA_pol_sigma_r2"/>
</dbReference>
<accession>A0ABU4K7Z7</accession>
<evidence type="ECO:0000313" key="10">
    <source>
        <dbReference type="Proteomes" id="UP001278571"/>
    </source>
</evidence>
<evidence type="ECO:0000259" key="7">
    <source>
        <dbReference type="Pfam" id="PF08281"/>
    </source>
</evidence>
<evidence type="ECO:0000256" key="2">
    <source>
        <dbReference type="ARBA" id="ARBA00023015"/>
    </source>
</evidence>
<dbReference type="SUPFAM" id="SSF88946">
    <property type="entry name" value="Sigma2 domain of RNA polymerase sigma factors"/>
    <property type="match status" value="1"/>
</dbReference>
<feature type="domain" description="RNA polymerase sigma factor 70 region 4 type 2" evidence="7">
    <location>
        <begin position="113"/>
        <end position="163"/>
    </location>
</feature>
<feature type="domain" description="DUF6596" evidence="8">
    <location>
        <begin position="182"/>
        <end position="281"/>
    </location>
</feature>
<dbReference type="SUPFAM" id="SSF88659">
    <property type="entry name" value="Sigma3 and sigma4 domains of RNA polymerase sigma factors"/>
    <property type="match status" value="1"/>
</dbReference>
<reference evidence="9 10" key="1">
    <citation type="submission" date="2023-10" db="EMBL/GenBank/DDBJ databases">
        <authorList>
            <person name="Wang X.X."/>
        </authorList>
    </citation>
    <scope>NUCLEOTIDE SEQUENCE [LARGE SCALE GENOMIC DNA]</scope>
    <source>
        <strain evidence="9 10">NBRC 12816</strain>
    </source>
</reference>
<protein>
    <submittedName>
        <fullName evidence="9">DUF6596 domain-containing protein</fullName>
    </submittedName>
</protein>
<dbReference type="InterPro" id="IPR013249">
    <property type="entry name" value="RNA_pol_sigma70_r4_t2"/>
</dbReference>
<gene>
    <name evidence="9" type="ORF">R2363_17060</name>
</gene>
<dbReference type="EMBL" id="JAWJZF010000372">
    <property type="protein sequence ID" value="MDX2293879.1"/>
    <property type="molecule type" value="Genomic_DNA"/>
</dbReference>
<dbReference type="InterPro" id="IPR036388">
    <property type="entry name" value="WH-like_DNA-bd_sf"/>
</dbReference>
<keyword evidence="4" id="KW-0804">Transcription</keyword>
<dbReference type="Proteomes" id="UP001278571">
    <property type="component" value="Unassembled WGS sequence"/>
</dbReference>
<evidence type="ECO:0000256" key="5">
    <source>
        <dbReference type="SAM" id="MobiDB-lite"/>
    </source>
</evidence>
<keyword evidence="10" id="KW-1185">Reference proteome</keyword>
<dbReference type="Gene3D" id="1.10.10.10">
    <property type="entry name" value="Winged helix-like DNA-binding domain superfamily/Winged helix DNA-binding domain"/>
    <property type="match status" value="1"/>
</dbReference>
<sequence length="412" mass="44276">MSEPAGVEELLRASAPRVLGALVRRHGDFYGCEDAVQEALIAAARQWPEQGVPERPGGWLLAVAHRKYVDQVRSEAARRRREDTVALATPAAELLAPAADEAGEEADDSLALLFLCCHRDLSPPSRIALTLRAVGGLTTAQIAAAFLVPEATMAQRISRAKQTVRAAGDALALPEGEDRTARLAEVRHVLYLVFNEGYTASGGAELTAPELSSEAIRLARLLRRLVPEDTETAGLLALMLLTDARRPARTGPHGELVPLAEQDRTRWDAALIAEGVALISATLPKGRVGPYQIQAAIAAVHDEAESAEATDWPQILALYDLLEQAGPNPMVSLNRAVAVAMVDGPRAGLALLDELAADKRLARHHRLLATRAHLLELAGEPEAAAVAYREAARRTTSAPERRHLSERGRRLG</sequence>
<dbReference type="Pfam" id="PF08281">
    <property type="entry name" value="Sigma70_r4_2"/>
    <property type="match status" value="1"/>
</dbReference>
<evidence type="ECO:0000256" key="4">
    <source>
        <dbReference type="ARBA" id="ARBA00023163"/>
    </source>
</evidence>
<evidence type="ECO:0000256" key="1">
    <source>
        <dbReference type="ARBA" id="ARBA00010641"/>
    </source>
</evidence>
<name>A0ABU4K7Z7_9ACTN</name>
<dbReference type="InterPro" id="IPR046531">
    <property type="entry name" value="DUF6596"/>
</dbReference>
<keyword evidence="2" id="KW-0805">Transcription regulation</keyword>
<feature type="domain" description="RNA polymerase sigma-70 region 2" evidence="6">
    <location>
        <begin position="11"/>
        <end position="76"/>
    </location>
</feature>
<organism evidence="9 10">
    <name type="scientific">Streptomyces roseolus</name>
    <dbReference type="NCBI Taxonomy" id="67358"/>
    <lineage>
        <taxon>Bacteria</taxon>
        <taxon>Bacillati</taxon>
        <taxon>Actinomycetota</taxon>
        <taxon>Actinomycetes</taxon>
        <taxon>Kitasatosporales</taxon>
        <taxon>Streptomycetaceae</taxon>
        <taxon>Streptomyces</taxon>
    </lineage>
</organism>
<dbReference type="Gene3D" id="1.10.1740.10">
    <property type="match status" value="1"/>
</dbReference>
<dbReference type="PANTHER" id="PTHR47756:SF2">
    <property type="entry name" value="BLL6612 PROTEIN"/>
    <property type="match status" value="1"/>
</dbReference>
<dbReference type="Pfam" id="PF20239">
    <property type="entry name" value="DUF6596"/>
    <property type="match status" value="1"/>
</dbReference>
<evidence type="ECO:0000259" key="8">
    <source>
        <dbReference type="Pfam" id="PF20239"/>
    </source>
</evidence>
<evidence type="ECO:0000313" key="9">
    <source>
        <dbReference type="EMBL" id="MDX2293879.1"/>
    </source>
</evidence>
<dbReference type="InterPro" id="IPR013324">
    <property type="entry name" value="RNA_pol_sigma_r3/r4-like"/>
</dbReference>
<proteinExistence type="inferred from homology"/>
<feature type="compositionally biased region" description="Basic and acidic residues" evidence="5">
    <location>
        <begin position="399"/>
        <end position="412"/>
    </location>
</feature>
<evidence type="ECO:0000256" key="3">
    <source>
        <dbReference type="ARBA" id="ARBA00023082"/>
    </source>
</evidence>
<feature type="region of interest" description="Disordered" evidence="5">
    <location>
        <begin position="392"/>
        <end position="412"/>
    </location>
</feature>
<keyword evidence="3" id="KW-0731">Sigma factor</keyword>
<dbReference type="Pfam" id="PF04542">
    <property type="entry name" value="Sigma70_r2"/>
    <property type="match status" value="1"/>
</dbReference>
<evidence type="ECO:0000259" key="6">
    <source>
        <dbReference type="Pfam" id="PF04542"/>
    </source>
</evidence>
<dbReference type="RefSeq" id="WP_319010205.1">
    <property type="nucleotide sequence ID" value="NZ_JAWJZF010000372.1"/>
</dbReference>
<dbReference type="InterPro" id="IPR007627">
    <property type="entry name" value="RNA_pol_sigma70_r2"/>
</dbReference>